<evidence type="ECO:0000313" key="4">
    <source>
        <dbReference type="Proteomes" id="UP000221168"/>
    </source>
</evidence>
<feature type="transmembrane region" description="Helical" evidence="2">
    <location>
        <begin position="259"/>
        <end position="286"/>
    </location>
</feature>
<gene>
    <name evidence="3" type="ORF">CSC94_21710</name>
</gene>
<feature type="transmembrane region" description="Helical" evidence="2">
    <location>
        <begin position="76"/>
        <end position="94"/>
    </location>
</feature>
<evidence type="ECO:0000313" key="3">
    <source>
        <dbReference type="EMBL" id="PHP64952.1"/>
    </source>
</evidence>
<feature type="compositionally biased region" description="Basic and acidic residues" evidence="1">
    <location>
        <begin position="36"/>
        <end position="55"/>
    </location>
</feature>
<feature type="region of interest" description="Disordered" evidence="1">
    <location>
        <begin position="16"/>
        <end position="61"/>
    </location>
</feature>
<feature type="transmembrane region" description="Helical" evidence="2">
    <location>
        <begin position="209"/>
        <end position="230"/>
    </location>
</feature>
<organism evidence="3 4">
    <name type="scientific">Zhengella mangrovi</name>
    <dbReference type="NCBI Taxonomy" id="1982044"/>
    <lineage>
        <taxon>Bacteria</taxon>
        <taxon>Pseudomonadati</taxon>
        <taxon>Pseudomonadota</taxon>
        <taxon>Alphaproteobacteria</taxon>
        <taxon>Hyphomicrobiales</taxon>
        <taxon>Notoacmeibacteraceae</taxon>
        <taxon>Zhengella</taxon>
    </lineage>
</organism>
<feature type="transmembrane region" description="Helical" evidence="2">
    <location>
        <begin position="306"/>
        <end position="323"/>
    </location>
</feature>
<keyword evidence="2" id="KW-0472">Membrane</keyword>
<dbReference type="EMBL" id="PDVP01000020">
    <property type="protein sequence ID" value="PHP64952.1"/>
    <property type="molecule type" value="Genomic_DNA"/>
</dbReference>
<dbReference type="AlphaFoldDB" id="A0A2G1QHG4"/>
<evidence type="ECO:0000256" key="1">
    <source>
        <dbReference type="SAM" id="MobiDB-lite"/>
    </source>
</evidence>
<proteinExistence type="predicted"/>
<dbReference type="Proteomes" id="UP000221168">
    <property type="component" value="Unassembled WGS sequence"/>
</dbReference>
<protein>
    <submittedName>
        <fullName evidence="3">Uncharacterized protein</fullName>
    </submittedName>
</protein>
<keyword evidence="2" id="KW-0812">Transmembrane</keyword>
<accession>A0A2G1QHG4</accession>
<feature type="transmembrane region" description="Helical" evidence="2">
    <location>
        <begin position="168"/>
        <end position="189"/>
    </location>
</feature>
<comment type="caution">
    <text evidence="3">The sequence shown here is derived from an EMBL/GenBank/DDBJ whole genome shotgun (WGS) entry which is preliminary data.</text>
</comment>
<evidence type="ECO:0000256" key="2">
    <source>
        <dbReference type="SAM" id="Phobius"/>
    </source>
</evidence>
<feature type="transmembrane region" description="Helical" evidence="2">
    <location>
        <begin position="114"/>
        <end position="147"/>
    </location>
</feature>
<name>A0A2G1QHG4_9HYPH</name>
<keyword evidence="2" id="KW-1133">Transmembrane helix</keyword>
<sequence length="362" mass="39203">MEALSMSNFHWDHMRGSSGDSSAPGWGGYLGHEKHRQQQERERLRRSSEAAERLHGSRGGGGGGADLDLLSDFNPLQKFVFFGFLLFVVAPFAYDALTAPGGLSYVSASAKSDLFWGFLTCLGLFALVTPLFWFGVFAVMGLGAAAAMFSTADIREAFYEEFTSSEGLSGLAAAIVVMIIFGIVFVAIIHDLATGIPIGKASFSSDQSGSGWLTIFVFAGFVFGVVSFYLQDCYWRTLSRLEPRQLVTTSPALNAVMRFLYGFFLGVGVLIATTIATVFVIGASGYLSGYLFGFDAKAHLMTNQHLIFWVVAVASVLAAILAARDSMSKMKDDLGRRILQGERELRKQPLLAADDIGSHEKG</sequence>
<keyword evidence="4" id="KW-1185">Reference proteome</keyword>
<reference evidence="3 4" key="1">
    <citation type="submission" date="2017-10" db="EMBL/GenBank/DDBJ databases">
        <title>Sedimentibacterium mangrovi gen. nov., sp. nov., a novel member of family Phyllobacteriacea isolated from mangrove sediment.</title>
        <authorList>
            <person name="Liao H."/>
            <person name="Tian Y."/>
        </authorList>
    </citation>
    <scope>NUCLEOTIDE SEQUENCE [LARGE SCALE GENOMIC DNA]</scope>
    <source>
        <strain evidence="3 4">X9-2-2</strain>
    </source>
</reference>